<organism evidence="3 4">
    <name type="scientific">Ascobolus immersus RN42</name>
    <dbReference type="NCBI Taxonomy" id="1160509"/>
    <lineage>
        <taxon>Eukaryota</taxon>
        <taxon>Fungi</taxon>
        <taxon>Dikarya</taxon>
        <taxon>Ascomycota</taxon>
        <taxon>Pezizomycotina</taxon>
        <taxon>Pezizomycetes</taxon>
        <taxon>Pezizales</taxon>
        <taxon>Ascobolaceae</taxon>
        <taxon>Ascobolus</taxon>
    </lineage>
</organism>
<feature type="coiled-coil region" evidence="1">
    <location>
        <begin position="102"/>
        <end position="129"/>
    </location>
</feature>
<accession>A0A3N4HFZ7</accession>
<feature type="compositionally biased region" description="Low complexity" evidence="2">
    <location>
        <begin position="133"/>
        <end position="143"/>
    </location>
</feature>
<dbReference type="AlphaFoldDB" id="A0A3N4HFZ7"/>
<sequence length="374" mass="43101">MDFGCLRYWSASENEKNLQDSKKGYGHSSKKSYAGQVFRYTHHQEMMRTKLLQLVDLLEKNPHLEDEVREDIERSIGYFPSKDAMKRCAERNRALLRPKEAAAKEKKRLAKLEKSLKETQEKRARQLARQAILGESSSVPDLSSDLEEDSKDVLTVKTDPPDLEDHIYRPPHAPQEDSSPTPSPEQLRLRFKGDIKPKGKEPKLVSTGLIEEYLKVEGLAEALVNMFRRDEKYLRLLRTENLLDEEAVRDLTAFPHPSLVAPRTVFNHPDRLDRHYVIHCTPQRDFDGKAPRHDFVAYKDGSRTIMANEKVGRLEVMFSLEIPTYNADGSEEVIKGDYAAIRPTEFLPRRVLQVKRRTFKVAWAPEPLLVSGIR</sequence>
<feature type="compositionally biased region" description="Basic and acidic residues" evidence="2">
    <location>
        <begin position="151"/>
        <end position="168"/>
    </location>
</feature>
<dbReference type="EMBL" id="ML119982">
    <property type="protein sequence ID" value="RPA71050.1"/>
    <property type="molecule type" value="Genomic_DNA"/>
</dbReference>
<proteinExistence type="predicted"/>
<protein>
    <submittedName>
        <fullName evidence="3">Uncharacterized protein</fullName>
    </submittedName>
</protein>
<name>A0A3N4HFZ7_ASCIM</name>
<gene>
    <name evidence="3" type="ORF">BJ508DRAFT_315959</name>
</gene>
<reference evidence="3 4" key="1">
    <citation type="journal article" date="2018" name="Nat. Ecol. Evol.">
        <title>Pezizomycetes genomes reveal the molecular basis of ectomycorrhizal truffle lifestyle.</title>
        <authorList>
            <person name="Murat C."/>
            <person name="Payen T."/>
            <person name="Noel B."/>
            <person name="Kuo A."/>
            <person name="Morin E."/>
            <person name="Chen J."/>
            <person name="Kohler A."/>
            <person name="Krizsan K."/>
            <person name="Balestrini R."/>
            <person name="Da Silva C."/>
            <person name="Montanini B."/>
            <person name="Hainaut M."/>
            <person name="Levati E."/>
            <person name="Barry K.W."/>
            <person name="Belfiori B."/>
            <person name="Cichocki N."/>
            <person name="Clum A."/>
            <person name="Dockter R.B."/>
            <person name="Fauchery L."/>
            <person name="Guy J."/>
            <person name="Iotti M."/>
            <person name="Le Tacon F."/>
            <person name="Lindquist E.A."/>
            <person name="Lipzen A."/>
            <person name="Malagnac F."/>
            <person name="Mello A."/>
            <person name="Molinier V."/>
            <person name="Miyauchi S."/>
            <person name="Poulain J."/>
            <person name="Riccioni C."/>
            <person name="Rubini A."/>
            <person name="Sitrit Y."/>
            <person name="Splivallo R."/>
            <person name="Traeger S."/>
            <person name="Wang M."/>
            <person name="Zifcakova L."/>
            <person name="Wipf D."/>
            <person name="Zambonelli A."/>
            <person name="Paolocci F."/>
            <person name="Nowrousian M."/>
            <person name="Ottonello S."/>
            <person name="Baldrian P."/>
            <person name="Spatafora J.W."/>
            <person name="Henrissat B."/>
            <person name="Nagy L.G."/>
            <person name="Aury J.M."/>
            <person name="Wincker P."/>
            <person name="Grigoriev I.V."/>
            <person name="Bonfante P."/>
            <person name="Martin F.M."/>
        </authorList>
    </citation>
    <scope>NUCLEOTIDE SEQUENCE [LARGE SCALE GENOMIC DNA]</scope>
    <source>
        <strain evidence="3 4">RN42</strain>
    </source>
</reference>
<evidence type="ECO:0000256" key="2">
    <source>
        <dbReference type="SAM" id="MobiDB-lite"/>
    </source>
</evidence>
<dbReference type="Proteomes" id="UP000275078">
    <property type="component" value="Unassembled WGS sequence"/>
</dbReference>
<evidence type="ECO:0000313" key="4">
    <source>
        <dbReference type="Proteomes" id="UP000275078"/>
    </source>
</evidence>
<evidence type="ECO:0000313" key="3">
    <source>
        <dbReference type="EMBL" id="RPA71050.1"/>
    </source>
</evidence>
<evidence type="ECO:0000256" key="1">
    <source>
        <dbReference type="SAM" id="Coils"/>
    </source>
</evidence>
<keyword evidence="1" id="KW-0175">Coiled coil</keyword>
<keyword evidence="4" id="KW-1185">Reference proteome</keyword>
<feature type="region of interest" description="Disordered" evidence="2">
    <location>
        <begin position="131"/>
        <end position="187"/>
    </location>
</feature>